<protein>
    <submittedName>
        <fullName evidence="2">Uncharacterized protein</fullName>
    </submittedName>
</protein>
<evidence type="ECO:0000256" key="1">
    <source>
        <dbReference type="SAM" id="Phobius"/>
    </source>
</evidence>
<organism evidence="2 3">
    <name type="scientific">Phocoenobacter skyensis</name>
    <dbReference type="NCBI Taxonomy" id="97481"/>
    <lineage>
        <taxon>Bacteria</taxon>
        <taxon>Pseudomonadati</taxon>
        <taxon>Pseudomonadota</taxon>
        <taxon>Gammaproteobacteria</taxon>
        <taxon>Pasteurellales</taxon>
        <taxon>Pasteurellaceae</taxon>
        <taxon>Phocoenobacter</taxon>
    </lineage>
</organism>
<dbReference type="Proteomes" id="UP001224812">
    <property type="component" value="Unassembled WGS sequence"/>
</dbReference>
<gene>
    <name evidence="2" type="ORF">QJT92_09915</name>
</gene>
<keyword evidence="1" id="KW-1133">Transmembrane helix</keyword>
<evidence type="ECO:0000313" key="2">
    <source>
        <dbReference type="EMBL" id="MDP8086233.1"/>
    </source>
</evidence>
<feature type="transmembrane region" description="Helical" evidence="1">
    <location>
        <begin position="296"/>
        <end position="313"/>
    </location>
</feature>
<sequence>MTVTFANLVQIYRQSEFVNNSEDAVFCTNSAKDIELLKLLSSDDHFDDSGIQTISNELVVNQPISLKISHPDLKLGRLFDSFEEFVRGDITHIHNPKLSDKPYFVKSEKIAFDDIEKPQHFLNYEGIKVFLNQLISMASYSDSMNKKLIFFSKKTFELSIDASKQISPFCDLLRELNNEQLQLIIGFGEWLNDEDTSQHIDEKKSILAFVFTDSLPQNATIIDVLKNIKLISQAVQNQYALYLENFSYEKFVKKLAENNEKFVSKVNDTISKVLPQFLALPFLTVIPKTLKSGDNWLVYLALCLYCLICYLGLSNQKLLLDHLRGDVEDFERKGKIPENLKPQWDIDKARINKLLDKQKVLYFWLLFSVSICFLYILGKFILYLHILEIHCGS</sequence>
<evidence type="ECO:0000313" key="3">
    <source>
        <dbReference type="Proteomes" id="UP001224812"/>
    </source>
</evidence>
<dbReference type="EMBL" id="JASAVS010000026">
    <property type="protein sequence ID" value="MDP8086233.1"/>
    <property type="molecule type" value="Genomic_DNA"/>
</dbReference>
<name>A0ABT9JPN8_9PAST</name>
<accession>A0ABT9JPN8</accession>
<keyword evidence="1" id="KW-0812">Transmembrane</keyword>
<comment type="caution">
    <text evidence="2">The sequence shown here is derived from an EMBL/GenBank/DDBJ whole genome shotgun (WGS) entry which is preliminary data.</text>
</comment>
<feature type="transmembrane region" description="Helical" evidence="1">
    <location>
        <begin position="360"/>
        <end position="386"/>
    </location>
</feature>
<keyword evidence="3" id="KW-1185">Reference proteome</keyword>
<dbReference type="RefSeq" id="WP_306383979.1">
    <property type="nucleotide sequence ID" value="NZ_JASAVR010000025.1"/>
</dbReference>
<reference evidence="2 3" key="1">
    <citation type="journal article" date="2023" name="Front. Microbiol.">
        <title>Phylogeography and host specificity of Pasteurellaceae pathogenic to sea-farmed fish in the north-east Atlantic.</title>
        <authorList>
            <person name="Gulla S."/>
            <person name="Colquhoun D.J."/>
            <person name="Olsen A.B."/>
            <person name="Spilsberg B."/>
            <person name="Lagesen K."/>
            <person name="Aakesson C.P."/>
            <person name="Strom S."/>
            <person name="Manji F."/>
            <person name="Birkbeck T.H."/>
            <person name="Nilsen H.K."/>
        </authorList>
    </citation>
    <scope>NUCLEOTIDE SEQUENCE [LARGE SCALE GENOMIC DNA]</scope>
    <source>
        <strain evidence="2 3">VIO11850</strain>
    </source>
</reference>
<proteinExistence type="predicted"/>
<keyword evidence="1" id="KW-0472">Membrane</keyword>